<gene>
    <name evidence="2" type="ordered locus">VC0395_A1462</name>
</gene>
<dbReference type="AlphaFoldDB" id="A0A0H3ALY5"/>
<dbReference type="KEGG" id="vco:VC0395_A1462"/>
<dbReference type="InterPro" id="IPR023146">
    <property type="entry name" value="YfbU_alpha-helical_sf"/>
</dbReference>
<dbReference type="Pfam" id="PF03887">
    <property type="entry name" value="YfbU"/>
    <property type="match status" value="1"/>
</dbReference>
<proteinExistence type="inferred from homology"/>
<dbReference type="SUPFAM" id="SSF116960">
    <property type="entry name" value="YfbU-like"/>
    <property type="match status" value="1"/>
</dbReference>
<evidence type="ECO:0000313" key="3">
    <source>
        <dbReference type="Proteomes" id="UP000000249"/>
    </source>
</evidence>
<dbReference type="Proteomes" id="UP000000249">
    <property type="component" value="Chromosome 1"/>
</dbReference>
<dbReference type="Gene3D" id="1.10.3190.10">
    <property type="entry name" value="yfbu gene product, domain 2"/>
    <property type="match status" value="1"/>
</dbReference>
<reference evidence="2 3" key="1">
    <citation type="submission" date="2007-03" db="EMBL/GenBank/DDBJ databases">
        <authorList>
            <person name="Heidelberg J."/>
        </authorList>
    </citation>
    <scope>NUCLEOTIDE SEQUENCE [LARGE SCALE GENOMIC DNA]</scope>
    <source>
        <strain evidence="3">ATCC 39541 / Classical Ogawa 395 / O395</strain>
    </source>
</reference>
<dbReference type="PIRSF" id="PIRSF006272">
    <property type="entry name" value="UCP006272"/>
    <property type="match status" value="1"/>
</dbReference>
<dbReference type="HAMAP" id="MF_00762">
    <property type="entry name" value="UPF0304"/>
    <property type="match status" value="1"/>
</dbReference>
<accession>A0A0H3ALY5</accession>
<dbReference type="KEGG" id="vcr:VC395_1986"/>
<dbReference type="NCBIfam" id="NF003936">
    <property type="entry name" value="PRK05445.1"/>
    <property type="match status" value="1"/>
</dbReference>
<evidence type="ECO:0000256" key="1">
    <source>
        <dbReference type="HAMAP-Rule" id="MF_00762"/>
    </source>
</evidence>
<dbReference type="Gene3D" id="1.10.287.680">
    <property type="entry name" value="Helix hairpin bin"/>
    <property type="match status" value="1"/>
</dbReference>
<comment type="similarity">
    <text evidence="1">Belongs to the UPF0304 family.</text>
</comment>
<organism evidence="2 3">
    <name type="scientific">Vibrio cholerae serotype O1 (strain ATCC 39541 / Classical Ogawa 395 / O395)</name>
    <dbReference type="NCBI Taxonomy" id="345073"/>
    <lineage>
        <taxon>Bacteria</taxon>
        <taxon>Pseudomonadati</taxon>
        <taxon>Pseudomonadota</taxon>
        <taxon>Gammaproteobacteria</taxon>
        <taxon>Vibrionales</taxon>
        <taxon>Vibrionaceae</taxon>
        <taxon>Vibrio</taxon>
    </lineage>
</organism>
<dbReference type="InterPro" id="IPR023145">
    <property type="entry name" value="YfbU_helix-hairpin_sf"/>
</dbReference>
<dbReference type="InterPro" id="IPR005587">
    <property type="entry name" value="UPF0304_YfbU"/>
</dbReference>
<protein>
    <recommendedName>
        <fullName evidence="1">UPF0304 protein VC0395_A1462</fullName>
    </recommendedName>
</protein>
<sequence>MRLYMEMTNAQRLILSNQYFLMSQLDPNNANKYKRLQTIVERGYELHMRELNREFGCLPETECREIIDIMEMYHAMQESNRMLDDAARKDVDQRRLTFLGFDMATEAQLVNYVRFLVDSEGLYPQFDKGEHHFNSQMPMLAKYRRMLTTWRNCPRQYHLSGNELRQIMNA</sequence>
<evidence type="ECO:0000313" key="2">
    <source>
        <dbReference type="EMBL" id="ABQ21718.1"/>
    </source>
</evidence>
<name>A0A0H3ALY5_VIBC3</name>
<dbReference type="EMBL" id="CP000627">
    <property type="protein sequence ID" value="ABQ21718.1"/>
    <property type="molecule type" value="Genomic_DNA"/>
</dbReference>
<dbReference type="eggNOG" id="COG3013">
    <property type="taxonomic scope" value="Bacteria"/>
</dbReference>
<dbReference type="PATRIC" id="fig|345073.21.peg.1919"/>